<dbReference type="Gene3D" id="2.20.230.10">
    <property type="entry name" value="Resuscitation-promoting factor rpfb"/>
    <property type="match status" value="1"/>
</dbReference>
<proteinExistence type="predicted"/>
<dbReference type="SMART" id="SM01208">
    <property type="entry name" value="G5"/>
    <property type="match status" value="1"/>
</dbReference>
<protein>
    <submittedName>
        <fullName evidence="5">Vancomycin resistance protein</fullName>
    </submittedName>
</protein>
<dbReference type="InterPro" id="IPR007391">
    <property type="entry name" value="Vancomycin_resist_VanW"/>
</dbReference>
<evidence type="ECO:0000256" key="2">
    <source>
        <dbReference type="SAM" id="MobiDB-lite"/>
    </source>
</evidence>
<organism evidence="5 6">
    <name type="scientific">Paenibacillus oralis</name>
    <dbReference type="NCBI Taxonomy" id="2490856"/>
    <lineage>
        <taxon>Bacteria</taxon>
        <taxon>Bacillati</taxon>
        <taxon>Bacillota</taxon>
        <taxon>Bacilli</taxon>
        <taxon>Bacillales</taxon>
        <taxon>Paenibacillaceae</taxon>
        <taxon>Paenibacillus</taxon>
    </lineage>
</organism>
<evidence type="ECO:0000256" key="1">
    <source>
        <dbReference type="ARBA" id="ARBA00022729"/>
    </source>
</evidence>
<evidence type="ECO:0000259" key="4">
    <source>
        <dbReference type="PROSITE" id="PS51109"/>
    </source>
</evidence>
<feature type="compositionally biased region" description="Low complexity" evidence="2">
    <location>
        <begin position="483"/>
        <end position="493"/>
    </location>
</feature>
<gene>
    <name evidence="5" type="ORF">EHV15_04220</name>
</gene>
<feature type="compositionally biased region" description="Basic and acidic residues" evidence="2">
    <location>
        <begin position="187"/>
        <end position="199"/>
    </location>
</feature>
<dbReference type="Pfam" id="PF07501">
    <property type="entry name" value="G5"/>
    <property type="match status" value="1"/>
</dbReference>
<feature type="compositionally biased region" description="Gly residues" evidence="2">
    <location>
        <begin position="200"/>
        <end position="210"/>
    </location>
</feature>
<dbReference type="Pfam" id="PF04294">
    <property type="entry name" value="VanW"/>
    <property type="match status" value="1"/>
</dbReference>
<dbReference type="PANTHER" id="PTHR35788:SF1">
    <property type="entry name" value="EXPORTED PROTEIN"/>
    <property type="match status" value="1"/>
</dbReference>
<dbReference type="PROSITE" id="PS51109">
    <property type="entry name" value="G5"/>
    <property type="match status" value="1"/>
</dbReference>
<name>A0A3P3TVT6_9BACL</name>
<dbReference type="AlphaFoldDB" id="A0A3P3TVT6"/>
<feature type="region of interest" description="Disordered" evidence="2">
    <location>
        <begin position="478"/>
        <end position="510"/>
    </location>
</feature>
<dbReference type="InterPro" id="IPR052913">
    <property type="entry name" value="Glycopeptide_resist_protein"/>
</dbReference>
<evidence type="ECO:0000256" key="3">
    <source>
        <dbReference type="SAM" id="Phobius"/>
    </source>
</evidence>
<feature type="transmembrane region" description="Helical" evidence="3">
    <location>
        <begin position="7"/>
        <end position="29"/>
    </location>
</feature>
<dbReference type="PANTHER" id="PTHR35788">
    <property type="entry name" value="EXPORTED PROTEIN-RELATED"/>
    <property type="match status" value="1"/>
</dbReference>
<keyword evidence="3" id="KW-0812">Transmembrane</keyword>
<dbReference type="OrthoDB" id="9813301at2"/>
<dbReference type="EMBL" id="RRCN01000001">
    <property type="protein sequence ID" value="RRJ62241.1"/>
    <property type="molecule type" value="Genomic_DNA"/>
</dbReference>
<keyword evidence="6" id="KW-1185">Reference proteome</keyword>
<reference evidence="5 6" key="1">
    <citation type="submission" date="2018-11" db="EMBL/GenBank/DDBJ databases">
        <title>Genome sequencing of Paenibacillus sp. KCOM 3021 (= ChDC PVNT-B20).</title>
        <authorList>
            <person name="Kook J.-K."/>
            <person name="Park S.-N."/>
            <person name="Lim Y.K."/>
        </authorList>
    </citation>
    <scope>NUCLEOTIDE SEQUENCE [LARGE SCALE GENOMIC DNA]</scope>
    <source>
        <strain evidence="5 6">KCOM 3021</strain>
    </source>
</reference>
<evidence type="ECO:0000313" key="5">
    <source>
        <dbReference type="EMBL" id="RRJ62241.1"/>
    </source>
</evidence>
<dbReference type="RefSeq" id="WP_128630134.1">
    <property type="nucleotide sequence ID" value="NZ_RRCN01000001.1"/>
</dbReference>
<comment type="caution">
    <text evidence="5">The sequence shown here is derived from an EMBL/GenBank/DDBJ whole genome shotgun (WGS) entry which is preliminary data.</text>
</comment>
<evidence type="ECO:0000313" key="6">
    <source>
        <dbReference type="Proteomes" id="UP000267017"/>
    </source>
</evidence>
<keyword evidence="3" id="KW-1133">Transmembrane helix</keyword>
<feature type="domain" description="G5" evidence="4">
    <location>
        <begin position="401"/>
        <end position="481"/>
    </location>
</feature>
<dbReference type="Proteomes" id="UP000267017">
    <property type="component" value="Unassembled WGS sequence"/>
</dbReference>
<keyword evidence="1" id="KW-0732">Signal</keyword>
<sequence length="510" mass="55209">MKKNRLAMISIGLVIITGSLLLGGLHLYAGQGTIPRGTVVAGLPLGGRQSADALGLLNEEIALILKKKVILSADESEKTLTWQETGISFDTSSFRAAVRQLGAGTLWERVQTRKNFPKQWELKITLNEKKLHAIFPPSWEKSQFGDPTDAVRTITPDDQIRYLPEKTAQRVDWERFAPALAKSAETEWSRRLVERRRPGSGDGSGPGDGNASGEKSPGEYAPGASAPVRLVVPLRTVQPKVTVTTLKKEGIRRKIVQFSTGLLTSGAGRIHNVDAAARSIDGKVLAPGEIFDYGKAVEYAEKTYGFREAPVIFAGKLVPGVGGGICQVSSTLYNAAVRAGLDIVERRNHSVPVSYLPKGQDATFAQGHINFRFKNTSGHHLLIRAEVENKRLTVKLFGDLPENVAYAIESRTMEVIPAPEKHVVNGALPAGSKQLVLPGKQGYVVETYRIKKIDGRTVERIRISEDIYPAQPAVIAVGGTENSSGSKGGASDKSTPKQILEDGVQGPNFR</sequence>
<feature type="region of interest" description="Disordered" evidence="2">
    <location>
        <begin position="187"/>
        <end position="224"/>
    </location>
</feature>
<keyword evidence="3" id="KW-0472">Membrane</keyword>
<accession>A0A3P3TVT6</accession>
<dbReference type="InterPro" id="IPR011098">
    <property type="entry name" value="G5_dom"/>
</dbReference>